<dbReference type="InterPro" id="IPR029063">
    <property type="entry name" value="SAM-dependent_MTases_sf"/>
</dbReference>
<accession>A0ABD3QI80</accession>
<dbReference type="Pfam" id="PF10294">
    <property type="entry name" value="Methyltransf_16"/>
    <property type="match status" value="1"/>
</dbReference>
<evidence type="ECO:0000313" key="1">
    <source>
        <dbReference type="EMBL" id="KAL3799529.1"/>
    </source>
</evidence>
<dbReference type="PANTHER" id="PTHR14614:SF123">
    <property type="entry name" value="OS04G0645500 PROTEIN"/>
    <property type="match status" value="1"/>
</dbReference>
<dbReference type="Gene3D" id="3.40.50.150">
    <property type="entry name" value="Vaccinia Virus protein VP39"/>
    <property type="match status" value="1"/>
</dbReference>
<protein>
    <submittedName>
        <fullName evidence="1">Uncharacterized protein</fullName>
    </submittedName>
</protein>
<dbReference type="PANTHER" id="PTHR14614">
    <property type="entry name" value="HEPATOCELLULAR CARCINOMA-ASSOCIATED ANTIGEN"/>
    <property type="match status" value="1"/>
</dbReference>
<dbReference type="InterPro" id="IPR019410">
    <property type="entry name" value="Methyltransf_16"/>
</dbReference>
<comment type="caution">
    <text evidence="1">The sequence shown here is derived from an EMBL/GenBank/DDBJ whole genome shotgun (WGS) entry which is preliminary data.</text>
</comment>
<gene>
    <name evidence="1" type="ORF">HJC23_008656</name>
</gene>
<dbReference type="Proteomes" id="UP001516023">
    <property type="component" value="Unassembled WGS sequence"/>
</dbReference>
<dbReference type="SUPFAM" id="SSF53335">
    <property type="entry name" value="S-adenosyl-L-methionine-dependent methyltransferases"/>
    <property type="match status" value="1"/>
</dbReference>
<sequence>MDEDSDSSRSVDNSCEAFIAFQSIRDPSTNLERGICFSWPGIYDDENDLSPTNDNNNRREEPRSENELRKIVLSTLLEEDDIAPIFDGSRWAGTRLWGAAIRGIQYIAGHLDAKPDFLPPIRSDPNKGMSMIELGCGLGVPGMIFHLLGGSVVLTDQANILSQLVSNVIHNFPKTAVSEGKSCEKLHQDDFTIQAMPLSWSRDGISDLLSKLNRSDVGFDIVLNCDCVFEPLYGKSWILLNETINELLRVNPLCTVVTSVERRQDDGIDSFLEQMVGMENVGSVEKAWEEKRKDTCIQIYVTQGIANN</sequence>
<keyword evidence="2" id="KW-1185">Reference proteome</keyword>
<reference evidence="1 2" key="1">
    <citation type="journal article" date="2020" name="G3 (Bethesda)">
        <title>Improved Reference Genome for Cyclotella cryptica CCMP332, a Model for Cell Wall Morphogenesis, Salinity Adaptation, and Lipid Production in Diatoms (Bacillariophyta).</title>
        <authorList>
            <person name="Roberts W.R."/>
            <person name="Downey K.M."/>
            <person name="Ruck E.C."/>
            <person name="Traller J.C."/>
            <person name="Alverson A.J."/>
        </authorList>
    </citation>
    <scope>NUCLEOTIDE SEQUENCE [LARGE SCALE GENOMIC DNA]</scope>
    <source>
        <strain evidence="1 2">CCMP332</strain>
    </source>
</reference>
<evidence type="ECO:0000313" key="2">
    <source>
        <dbReference type="Proteomes" id="UP001516023"/>
    </source>
</evidence>
<name>A0ABD3QI80_9STRA</name>
<dbReference type="AlphaFoldDB" id="A0ABD3QI80"/>
<proteinExistence type="predicted"/>
<organism evidence="1 2">
    <name type="scientific">Cyclotella cryptica</name>
    <dbReference type="NCBI Taxonomy" id="29204"/>
    <lineage>
        <taxon>Eukaryota</taxon>
        <taxon>Sar</taxon>
        <taxon>Stramenopiles</taxon>
        <taxon>Ochrophyta</taxon>
        <taxon>Bacillariophyta</taxon>
        <taxon>Coscinodiscophyceae</taxon>
        <taxon>Thalassiosirophycidae</taxon>
        <taxon>Stephanodiscales</taxon>
        <taxon>Stephanodiscaceae</taxon>
        <taxon>Cyclotella</taxon>
    </lineage>
</organism>
<dbReference type="EMBL" id="JABMIG020000038">
    <property type="protein sequence ID" value="KAL3799529.1"/>
    <property type="molecule type" value="Genomic_DNA"/>
</dbReference>